<organism evidence="1">
    <name type="scientific">Nicotiana tabacum</name>
    <name type="common">Common tobacco</name>
    <dbReference type="NCBI Taxonomy" id="4097"/>
    <lineage>
        <taxon>Eukaryota</taxon>
        <taxon>Viridiplantae</taxon>
        <taxon>Streptophyta</taxon>
        <taxon>Embryophyta</taxon>
        <taxon>Tracheophyta</taxon>
        <taxon>Spermatophyta</taxon>
        <taxon>Magnoliopsida</taxon>
        <taxon>eudicotyledons</taxon>
        <taxon>Gunneridae</taxon>
        <taxon>Pentapetalae</taxon>
        <taxon>asterids</taxon>
        <taxon>lamiids</taxon>
        <taxon>Solanales</taxon>
        <taxon>Solanaceae</taxon>
        <taxon>Nicotianoideae</taxon>
        <taxon>Nicotianeae</taxon>
        <taxon>Nicotiana</taxon>
    </lineage>
</organism>
<proteinExistence type="predicted"/>
<dbReference type="OMA" id="HFDYNFC"/>
<accession>A0A1S3Y3B3</accession>
<protein>
    <submittedName>
        <fullName evidence="1">Uncharacterized protein</fullName>
    </submittedName>
</protein>
<reference evidence="1" key="1">
    <citation type="submission" date="2025-08" db="UniProtKB">
        <authorList>
            <consortium name="RefSeq"/>
        </authorList>
    </citation>
    <scope>IDENTIFICATION</scope>
</reference>
<name>A0A1S3Y3B3_TOBAC</name>
<evidence type="ECO:0000313" key="1">
    <source>
        <dbReference type="RefSeq" id="XP_016446698.1"/>
    </source>
</evidence>
<dbReference type="RefSeq" id="XP_016446698.1">
    <property type="nucleotide sequence ID" value="XM_016591212.1"/>
</dbReference>
<dbReference type="PaxDb" id="4097-A0A1S3Y3B3"/>
<dbReference type="KEGG" id="nta:107771764"/>
<dbReference type="AlphaFoldDB" id="A0A1S3Y3B3"/>
<gene>
    <name evidence="1" type="primary">LOC107771764</name>
</gene>
<dbReference type="OrthoDB" id="1306343at2759"/>
<sequence>MVQALNPAAEYPPIIHTYREQNYVAHTLAQNGSTVYVGDYTTIFTQPPSFLLPHLLADQQGTPYPRSVKTTCPIKLSYSPTFLESDHSNDHHFDYNFCNVLQQAPCNVTI</sequence>